<evidence type="ECO:0000256" key="2">
    <source>
        <dbReference type="SAM" id="Phobius"/>
    </source>
</evidence>
<accession>A0ABV3P8E3</accession>
<gene>
    <name evidence="3" type="ORF">AB1207_14155</name>
</gene>
<evidence type="ECO:0000313" key="3">
    <source>
        <dbReference type="EMBL" id="MEW9265897.1"/>
    </source>
</evidence>
<evidence type="ECO:0000313" key="4">
    <source>
        <dbReference type="Proteomes" id="UP001555826"/>
    </source>
</evidence>
<protein>
    <submittedName>
        <fullName evidence="3">Uncharacterized protein</fullName>
    </submittedName>
</protein>
<keyword evidence="2" id="KW-1133">Transmembrane helix</keyword>
<feature type="region of interest" description="Disordered" evidence="1">
    <location>
        <begin position="407"/>
        <end position="428"/>
    </location>
</feature>
<dbReference type="RefSeq" id="WP_367639026.1">
    <property type="nucleotide sequence ID" value="NZ_JBFNQN010000009.1"/>
</dbReference>
<dbReference type="EMBL" id="JBFNQN010000009">
    <property type="protein sequence ID" value="MEW9265897.1"/>
    <property type="molecule type" value="Genomic_DNA"/>
</dbReference>
<dbReference type="Proteomes" id="UP001555826">
    <property type="component" value="Unassembled WGS sequence"/>
</dbReference>
<keyword evidence="2" id="KW-0472">Membrane</keyword>
<feature type="region of interest" description="Disordered" evidence="1">
    <location>
        <begin position="98"/>
        <end position="117"/>
    </location>
</feature>
<organism evidence="3 4">
    <name type="scientific">Kineococcus endophyticus</name>
    <dbReference type="NCBI Taxonomy" id="1181883"/>
    <lineage>
        <taxon>Bacteria</taxon>
        <taxon>Bacillati</taxon>
        <taxon>Actinomycetota</taxon>
        <taxon>Actinomycetes</taxon>
        <taxon>Kineosporiales</taxon>
        <taxon>Kineosporiaceae</taxon>
        <taxon>Kineococcus</taxon>
    </lineage>
</organism>
<proteinExistence type="predicted"/>
<comment type="caution">
    <text evidence="3">The sequence shown here is derived from an EMBL/GenBank/DDBJ whole genome shotgun (WGS) entry which is preliminary data.</text>
</comment>
<name>A0ABV3P8E3_9ACTN</name>
<keyword evidence="4" id="KW-1185">Reference proteome</keyword>
<feature type="region of interest" description="Disordered" evidence="1">
    <location>
        <begin position="13"/>
        <end position="65"/>
    </location>
</feature>
<keyword evidence="2" id="KW-0812">Transmembrane</keyword>
<feature type="transmembrane region" description="Helical" evidence="2">
    <location>
        <begin position="74"/>
        <end position="93"/>
    </location>
</feature>
<reference evidence="3 4" key="1">
    <citation type="submission" date="2024-07" db="EMBL/GenBank/DDBJ databases">
        <authorList>
            <person name="Thanompreechachai J."/>
            <person name="Duangmal K."/>
        </authorList>
    </citation>
    <scope>NUCLEOTIDE SEQUENCE [LARGE SCALE GENOMIC DNA]</scope>
    <source>
        <strain evidence="3 4">KCTC 19886</strain>
    </source>
</reference>
<evidence type="ECO:0000256" key="1">
    <source>
        <dbReference type="SAM" id="MobiDB-lite"/>
    </source>
</evidence>
<feature type="compositionally biased region" description="Basic and acidic residues" evidence="1">
    <location>
        <begin position="36"/>
        <end position="51"/>
    </location>
</feature>
<sequence>MVYWRSLVRPVPGRPSVGTSRDDETLGAEAGPGHRCGPDRHRDPHRRRDEEIALDAQAPDAPRPASRWNRRRRAWLVLVAAALVLVLAVLAWVQRGSRDEGGAPPTGTPQVAADYPFGPRSVWRTPVTDAPVNRDSAAMVRGLVEQVDAHWGGVAAFNVDRFTASWYTVPAGQPTVDVTWDNCQKKTWTPDGLLGEDGQFTDVPIPPDARPSPGSDGQLTIYSPSTDQLWELWRVKKTDTGWAACWGGRIDDVSKSRGYFRNGFGASGSGLAMSAGTVWVDDVRRGRIDHALGLAIVSPAKWDDVSWPAQRSDGHNDAEHALPEGIRLRLPADVDVDSLGLTPLGEMVARAAQQYGFIVTDQAGAVNVGGQIGQPVADDPDFWQRTMRGVPPYEVLKGFPWDQLEVLPQDWGKPRPSPSPSGSSATAG</sequence>